<evidence type="ECO:0000313" key="2">
    <source>
        <dbReference type="Proteomes" id="UP000241247"/>
    </source>
</evidence>
<dbReference type="Proteomes" id="UP000241247">
    <property type="component" value="Unassembled WGS sequence"/>
</dbReference>
<dbReference type="RefSeq" id="WP_108003731.1">
    <property type="nucleotide sequence ID" value="NZ_JBHEEX010000005.1"/>
</dbReference>
<sequence>MIVRLEAVPYAHRREPNGTWTVFDTQSGNAAKLGSQPSVNLTEVDACELAAIFNRNTIGSASRLHHYAIQGLPGSAEHAMNQG</sequence>
<gene>
    <name evidence="1" type="ORF">C7449_10672</name>
</gene>
<dbReference type="EMBL" id="PZZZ01000006">
    <property type="protein sequence ID" value="PTM93387.1"/>
    <property type="molecule type" value="Genomic_DNA"/>
</dbReference>
<comment type="caution">
    <text evidence="1">The sequence shown here is derived from an EMBL/GenBank/DDBJ whole genome shotgun (WGS) entry which is preliminary data.</text>
</comment>
<protein>
    <submittedName>
        <fullName evidence="1">Uncharacterized protein</fullName>
    </submittedName>
</protein>
<dbReference type="AlphaFoldDB" id="A0A2T5B322"/>
<organism evidence="1 2">
    <name type="scientific">Mycoplana dimorpha</name>
    <dbReference type="NCBI Taxonomy" id="28320"/>
    <lineage>
        <taxon>Bacteria</taxon>
        <taxon>Pseudomonadati</taxon>
        <taxon>Pseudomonadota</taxon>
        <taxon>Alphaproteobacteria</taxon>
        <taxon>Hyphomicrobiales</taxon>
        <taxon>Rhizobiaceae</taxon>
        <taxon>Mycoplana</taxon>
    </lineage>
</organism>
<reference evidence="1 2" key="1">
    <citation type="submission" date="2018-04" db="EMBL/GenBank/DDBJ databases">
        <title>Genomic Encyclopedia of Type Strains, Phase IV (KMG-IV): sequencing the most valuable type-strain genomes for metagenomic binning, comparative biology and taxonomic classification.</title>
        <authorList>
            <person name="Goeker M."/>
        </authorList>
    </citation>
    <scope>NUCLEOTIDE SEQUENCE [LARGE SCALE GENOMIC DNA]</scope>
    <source>
        <strain evidence="1 2">DSM 7138</strain>
    </source>
</reference>
<evidence type="ECO:0000313" key="1">
    <source>
        <dbReference type="EMBL" id="PTM93387.1"/>
    </source>
</evidence>
<proteinExistence type="predicted"/>
<accession>A0A2T5B322</accession>
<name>A0A2T5B322_MYCDI</name>
<keyword evidence="2" id="KW-1185">Reference proteome</keyword>
<dbReference type="OrthoDB" id="7211025at2"/>